<evidence type="ECO:0000259" key="1">
    <source>
        <dbReference type="PROSITE" id="PS50042"/>
    </source>
</evidence>
<dbReference type="Gene3D" id="2.60.120.10">
    <property type="entry name" value="Jelly Rolls"/>
    <property type="match status" value="2"/>
</dbReference>
<organism evidence="2 3">
    <name type="scientific">Dreissena polymorpha</name>
    <name type="common">Zebra mussel</name>
    <name type="synonym">Mytilus polymorpha</name>
    <dbReference type="NCBI Taxonomy" id="45954"/>
    <lineage>
        <taxon>Eukaryota</taxon>
        <taxon>Metazoa</taxon>
        <taxon>Spiralia</taxon>
        <taxon>Lophotrochozoa</taxon>
        <taxon>Mollusca</taxon>
        <taxon>Bivalvia</taxon>
        <taxon>Autobranchia</taxon>
        <taxon>Heteroconchia</taxon>
        <taxon>Euheterodonta</taxon>
        <taxon>Imparidentia</taxon>
        <taxon>Neoheterodontei</taxon>
        <taxon>Myida</taxon>
        <taxon>Dreissenoidea</taxon>
        <taxon>Dreissenidae</taxon>
        <taxon>Dreissena</taxon>
    </lineage>
</organism>
<dbReference type="SUPFAM" id="SSF51206">
    <property type="entry name" value="cAMP-binding domain-like"/>
    <property type="match status" value="2"/>
</dbReference>
<gene>
    <name evidence="2" type="ORF">DPMN_178380</name>
</gene>
<keyword evidence="3" id="KW-1185">Reference proteome</keyword>
<dbReference type="InterPro" id="IPR014710">
    <property type="entry name" value="RmlC-like_jellyroll"/>
</dbReference>
<dbReference type="CDD" id="cd00038">
    <property type="entry name" value="CAP_ED"/>
    <property type="match status" value="1"/>
</dbReference>
<proteinExistence type="predicted"/>
<dbReference type="InterPro" id="IPR000595">
    <property type="entry name" value="cNMP-bd_dom"/>
</dbReference>
<dbReference type="PANTHER" id="PTHR23011">
    <property type="entry name" value="CYCLIC NUCLEOTIDE-BINDING DOMAIN CONTAINING PROTEIN"/>
    <property type="match status" value="1"/>
</dbReference>
<dbReference type="Pfam" id="PF00027">
    <property type="entry name" value="cNMP_binding"/>
    <property type="match status" value="1"/>
</dbReference>
<protein>
    <recommendedName>
        <fullName evidence="1">Cyclic nucleotide-binding domain-containing protein</fullName>
    </recommendedName>
</protein>
<dbReference type="OrthoDB" id="5966510at2759"/>
<sequence length="502" mass="58041">MALETRKDLSLRRWNSANARNYPTTLPKLDRPPAVDYEKLRELCGIEGLKDIQNGIEVSSEDAHRTFMDNYKAIFVQKPKKLGFPIHSEQREQYKSSVLSLTQNATGKTSTEQLEKKVYKKEWPIDKITHDVRDYLPLLHKQRKIEDPELIRQENLKTLRRISRKLPFQRTASDNEKLFNILRTFSFFKQNIPENVLKELCVVAVHETWKDPEFTIFGNTGLHMVLHGTVVPLTDPYLNDDEGASLRSPTPLLSNTQIKITPGQCFGTLIRVEGREVSSKVYSVVTEESNCEFLKIPAKDYSRVIEQIKQREHTEKLNLLLSCGQYKLWPRQPLLQVAELIEWINYPPNTVIVSEGYMSPFIGFIKDGECHILRQVEVMHTLPNGKREKRTKQVVMGRLGPSESFAELSVLMHEQITCSVVTATKMALGVIRPEKIKDLDETTIQLFKQSSNRTFGELTKDEIQDEYMRQELKREWNEFKHGVLLDVINSKGIRPGYGKWSK</sequence>
<reference evidence="2" key="1">
    <citation type="journal article" date="2019" name="bioRxiv">
        <title>The Genome of the Zebra Mussel, Dreissena polymorpha: A Resource for Invasive Species Research.</title>
        <authorList>
            <person name="McCartney M.A."/>
            <person name="Auch B."/>
            <person name="Kono T."/>
            <person name="Mallez S."/>
            <person name="Zhang Y."/>
            <person name="Obille A."/>
            <person name="Becker A."/>
            <person name="Abrahante J.E."/>
            <person name="Garbe J."/>
            <person name="Badalamenti J.P."/>
            <person name="Herman A."/>
            <person name="Mangelson H."/>
            <person name="Liachko I."/>
            <person name="Sullivan S."/>
            <person name="Sone E.D."/>
            <person name="Koren S."/>
            <person name="Silverstein K.A.T."/>
            <person name="Beckman K.B."/>
            <person name="Gohl D.M."/>
        </authorList>
    </citation>
    <scope>NUCLEOTIDE SEQUENCE</scope>
    <source>
        <strain evidence="2">Duluth1</strain>
        <tissue evidence="2">Whole animal</tissue>
    </source>
</reference>
<comment type="caution">
    <text evidence="2">The sequence shown here is derived from an EMBL/GenBank/DDBJ whole genome shotgun (WGS) entry which is preliminary data.</text>
</comment>
<dbReference type="PROSITE" id="PS50042">
    <property type="entry name" value="CNMP_BINDING_3"/>
    <property type="match status" value="1"/>
</dbReference>
<dbReference type="PANTHER" id="PTHR23011:SF32">
    <property type="entry name" value="CYCLIC NUCLEOTIDE-BINDING DOMAIN-CONTAINING PROTEIN 1"/>
    <property type="match status" value="1"/>
</dbReference>
<feature type="domain" description="Cyclic nucleotide-binding" evidence="1">
    <location>
        <begin position="325"/>
        <end position="439"/>
    </location>
</feature>
<dbReference type="Proteomes" id="UP000828390">
    <property type="component" value="Unassembled WGS sequence"/>
</dbReference>
<dbReference type="InterPro" id="IPR018490">
    <property type="entry name" value="cNMP-bd_dom_sf"/>
</dbReference>
<evidence type="ECO:0000313" key="2">
    <source>
        <dbReference type="EMBL" id="KAH3776946.1"/>
    </source>
</evidence>
<accession>A0A9D4IIM2</accession>
<evidence type="ECO:0000313" key="3">
    <source>
        <dbReference type="Proteomes" id="UP000828390"/>
    </source>
</evidence>
<dbReference type="AlphaFoldDB" id="A0A9D4IIM2"/>
<reference evidence="2" key="2">
    <citation type="submission" date="2020-11" db="EMBL/GenBank/DDBJ databases">
        <authorList>
            <person name="McCartney M.A."/>
            <person name="Auch B."/>
            <person name="Kono T."/>
            <person name="Mallez S."/>
            <person name="Becker A."/>
            <person name="Gohl D.M."/>
            <person name="Silverstein K.A.T."/>
            <person name="Koren S."/>
            <person name="Bechman K.B."/>
            <person name="Herman A."/>
            <person name="Abrahante J.E."/>
            <person name="Garbe J."/>
        </authorList>
    </citation>
    <scope>NUCLEOTIDE SEQUENCE</scope>
    <source>
        <strain evidence="2">Duluth1</strain>
        <tissue evidence="2">Whole animal</tissue>
    </source>
</reference>
<name>A0A9D4IIM2_DREPO</name>
<dbReference type="EMBL" id="JAIWYP010000009">
    <property type="protein sequence ID" value="KAH3776946.1"/>
    <property type="molecule type" value="Genomic_DNA"/>
</dbReference>